<evidence type="ECO:0000313" key="4">
    <source>
        <dbReference type="Proteomes" id="UP000621799"/>
    </source>
</evidence>
<dbReference type="Gene3D" id="3.40.50.300">
    <property type="entry name" value="P-loop containing nucleotide triphosphate hydrolases"/>
    <property type="match status" value="1"/>
</dbReference>
<dbReference type="RefSeq" id="WP_264319853.1">
    <property type="nucleotide sequence ID" value="NZ_JADEXN010000018.1"/>
</dbReference>
<dbReference type="Pfam" id="PF10609">
    <property type="entry name" value="ParA"/>
    <property type="match status" value="1"/>
</dbReference>
<dbReference type="InterPro" id="IPR027417">
    <property type="entry name" value="P-loop_NTPase"/>
</dbReference>
<proteinExistence type="predicted"/>
<dbReference type="Proteomes" id="UP000621799">
    <property type="component" value="Unassembled WGS sequence"/>
</dbReference>
<reference evidence="3" key="1">
    <citation type="submission" date="2020-10" db="EMBL/GenBank/DDBJ databases">
        <authorList>
            <person name="Castelo-Branco R."/>
            <person name="Eusebio N."/>
            <person name="Adriana R."/>
            <person name="Vieira A."/>
            <person name="Brugerolle De Fraissinette N."/>
            <person name="Rezende De Castro R."/>
            <person name="Schneider M.P."/>
            <person name="Vasconcelos V."/>
            <person name="Leao P.N."/>
        </authorList>
    </citation>
    <scope>NUCLEOTIDE SEQUENCE</scope>
    <source>
        <strain evidence="3">LEGE 11467</strain>
    </source>
</reference>
<accession>A0A928Z5R5</accession>
<dbReference type="GO" id="GO:0005524">
    <property type="term" value="F:ATP binding"/>
    <property type="evidence" value="ECO:0007669"/>
    <property type="project" value="UniProtKB-KW"/>
</dbReference>
<organism evidence="3 4">
    <name type="scientific">Zarconia navalis LEGE 11467</name>
    <dbReference type="NCBI Taxonomy" id="1828826"/>
    <lineage>
        <taxon>Bacteria</taxon>
        <taxon>Bacillati</taxon>
        <taxon>Cyanobacteriota</taxon>
        <taxon>Cyanophyceae</taxon>
        <taxon>Oscillatoriophycideae</taxon>
        <taxon>Oscillatoriales</taxon>
        <taxon>Oscillatoriales incertae sedis</taxon>
        <taxon>Zarconia</taxon>
        <taxon>Zarconia navalis</taxon>
    </lineage>
</organism>
<dbReference type="GO" id="GO:0005886">
    <property type="term" value="C:plasma membrane"/>
    <property type="evidence" value="ECO:0007669"/>
    <property type="project" value="TreeGrafter"/>
</dbReference>
<dbReference type="InterPro" id="IPR033756">
    <property type="entry name" value="YlxH/NBP35"/>
</dbReference>
<name>A0A928Z5R5_9CYAN</name>
<keyword evidence="4" id="KW-1185">Reference proteome</keyword>
<keyword evidence="1" id="KW-0547">Nucleotide-binding</keyword>
<dbReference type="SUPFAM" id="SSF52540">
    <property type="entry name" value="P-loop containing nucleoside triphosphate hydrolases"/>
    <property type="match status" value="1"/>
</dbReference>
<dbReference type="GO" id="GO:0004715">
    <property type="term" value="F:non-membrane spanning protein tyrosine kinase activity"/>
    <property type="evidence" value="ECO:0007669"/>
    <property type="project" value="UniProtKB-EC"/>
</dbReference>
<evidence type="ECO:0000313" key="3">
    <source>
        <dbReference type="EMBL" id="MBE9039592.1"/>
    </source>
</evidence>
<protein>
    <submittedName>
        <fullName evidence="3">Polysaccharide biosynthesis tyrosine autokinase</fullName>
        <ecNumber evidence="3">2.7.10.2</ecNumber>
    </submittedName>
</protein>
<evidence type="ECO:0000256" key="2">
    <source>
        <dbReference type="ARBA" id="ARBA00022840"/>
    </source>
</evidence>
<keyword evidence="3" id="KW-0808">Transferase</keyword>
<dbReference type="EMBL" id="JADEXN010000018">
    <property type="protein sequence ID" value="MBE9039592.1"/>
    <property type="molecule type" value="Genomic_DNA"/>
</dbReference>
<dbReference type="CDD" id="cd05387">
    <property type="entry name" value="BY-kinase"/>
    <property type="match status" value="1"/>
</dbReference>
<gene>
    <name evidence="3" type="ORF">IQ235_02125</name>
</gene>
<comment type="caution">
    <text evidence="3">The sequence shown here is derived from an EMBL/GenBank/DDBJ whole genome shotgun (WGS) entry which is preliminary data.</text>
</comment>
<dbReference type="EC" id="2.7.10.2" evidence="3"/>
<dbReference type="InterPro" id="IPR050445">
    <property type="entry name" value="Bact_polysacc_biosynth/exp"/>
</dbReference>
<dbReference type="AlphaFoldDB" id="A0A928Z5R5"/>
<dbReference type="InterPro" id="IPR005702">
    <property type="entry name" value="Wzc-like_C"/>
</dbReference>
<keyword evidence="2" id="KW-0067">ATP-binding</keyword>
<feature type="non-terminal residue" evidence="3">
    <location>
        <position position="1"/>
    </location>
</feature>
<dbReference type="PANTHER" id="PTHR32309">
    <property type="entry name" value="TYROSINE-PROTEIN KINASE"/>
    <property type="match status" value="1"/>
</dbReference>
<evidence type="ECO:0000256" key="1">
    <source>
        <dbReference type="ARBA" id="ARBA00022741"/>
    </source>
</evidence>
<dbReference type="NCBIfam" id="TIGR01007">
    <property type="entry name" value="eps_fam"/>
    <property type="match status" value="1"/>
</dbReference>
<dbReference type="PANTHER" id="PTHR32309:SF13">
    <property type="entry name" value="FERRIC ENTEROBACTIN TRANSPORT PROTEIN FEPE"/>
    <property type="match status" value="1"/>
</dbReference>
<sequence length="295" mass="32140">GAAFLREAIDDGVHSTDQLQQQVALPLLGIVPELPQTRLGGFTRHLPFRPPQKPESWLLQALDWQPFRESLDLIYQGIHQNMHLLDAASKCKSLLVTSALAGEGKSTLVLSLALSAARLHQKVLLIDGDLRRPVLHERLGLSNSQGLSTVLSGEIASPNLQSISASGETLDVLTAGLVPADPVKLLSSQRMTELMTEFERNYDLILLDAPPVLGTVDVLQTALRCRGVVMVTRLDRITQSELTQAIAMLRQLRLLGIVANGSKSAPVSYLHPANANGSISVSTRRSREQQGYDRN</sequence>